<sequence>METNKTNKYFKYAIGEIILVVIGILIALQINNWNEQRKTIAEMYGIYQSIVDELETDIQTLDKILPDFAWKNNTIKRIINSNPSQDKWILNDSLFYSFVSTYDFEIGLNRFQQLKSKLGYNNETKELTNTIIDFYNKQQIDLNVKLEEHTISFNRNVSYWEENTEWFGDAYSNGDLTKLSAYVQDNPIFRNKIIWYGIVLRRLESALENTRRRPRL</sequence>
<dbReference type="AlphaFoldDB" id="S7X568"/>
<reference evidence="2 3" key="1">
    <citation type="journal article" date="2013" name="Genome Announc.">
        <title>Draft Genome Sequence of Winogradskyella psychrotolerans RS-3T, Isolated from the Marine Transect of Kongsfjorden, Ny-Alesund, Svalbard, Arctic Ocean.</title>
        <authorList>
            <person name="Kumar Pinnaka A."/>
            <person name="Ara S."/>
            <person name="Singh A."/>
            <person name="Shivaji S."/>
        </authorList>
    </citation>
    <scope>NUCLEOTIDE SEQUENCE [LARGE SCALE GENOMIC DNA]</scope>
    <source>
        <strain evidence="2 3">RS-3</strain>
    </source>
</reference>
<protein>
    <submittedName>
        <fullName evidence="2">Uncharacterized protein</fullName>
    </submittedName>
</protein>
<keyword evidence="1" id="KW-1133">Transmembrane helix</keyword>
<dbReference type="EMBL" id="ATMR01000042">
    <property type="protein sequence ID" value="EPR74169.1"/>
    <property type="molecule type" value="Genomic_DNA"/>
</dbReference>
<evidence type="ECO:0000313" key="3">
    <source>
        <dbReference type="Proteomes" id="UP000014962"/>
    </source>
</evidence>
<proteinExistence type="predicted"/>
<keyword evidence="1" id="KW-0472">Membrane</keyword>
<dbReference type="Pfam" id="PF19578">
    <property type="entry name" value="DUF6090"/>
    <property type="match status" value="1"/>
</dbReference>
<comment type="caution">
    <text evidence="2">The sequence shown here is derived from an EMBL/GenBank/DDBJ whole genome shotgun (WGS) entry which is preliminary data.</text>
</comment>
<evidence type="ECO:0000256" key="1">
    <source>
        <dbReference type="SAM" id="Phobius"/>
    </source>
</evidence>
<dbReference type="STRING" id="641526.ADIWIN_0746"/>
<accession>S7X568</accession>
<organism evidence="2 3">
    <name type="scientific">Winogradskyella psychrotolerans RS-3</name>
    <dbReference type="NCBI Taxonomy" id="641526"/>
    <lineage>
        <taxon>Bacteria</taxon>
        <taxon>Pseudomonadati</taxon>
        <taxon>Bacteroidota</taxon>
        <taxon>Flavobacteriia</taxon>
        <taxon>Flavobacteriales</taxon>
        <taxon>Flavobacteriaceae</taxon>
        <taxon>Winogradskyella</taxon>
    </lineage>
</organism>
<dbReference type="RefSeq" id="WP_020895303.1">
    <property type="nucleotide sequence ID" value="NZ_ATMR01000042.1"/>
</dbReference>
<keyword evidence="1" id="KW-0812">Transmembrane</keyword>
<evidence type="ECO:0000313" key="2">
    <source>
        <dbReference type="EMBL" id="EPR74169.1"/>
    </source>
</evidence>
<dbReference type="InterPro" id="IPR045749">
    <property type="entry name" value="DUF6090"/>
</dbReference>
<keyword evidence="3" id="KW-1185">Reference proteome</keyword>
<name>S7X568_9FLAO</name>
<dbReference type="OrthoDB" id="821805at2"/>
<dbReference type="eggNOG" id="ENOG5032VD2">
    <property type="taxonomic scope" value="Bacteria"/>
</dbReference>
<gene>
    <name evidence="2" type="ORF">ADIWIN_0746</name>
</gene>
<dbReference type="Proteomes" id="UP000014962">
    <property type="component" value="Unassembled WGS sequence"/>
</dbReference>
<dbReference type="PATRIC" id="fig|641526.4.peg.738"/>
<feature type="transmembrane region" description="Helical" evidence="1">
    <location>
        <begin position="12"/>
        <end position="30"/>
    </location>
</feature>